<dbReference type="Proteomes" id="UP001227192">
    <property type="component" value="Unassembled WGS sequence"/>
</dbReference>
<reference evidence="2" key="1">
    <citation type="submission" date="2015-06" db="EMBL/GenBank/DDBJ databases">
        <authorList>
            <person name="Nguyen H."/>
        </authorList>
    </citation>
    <scope>NUCLEOTIDE SEQUENCE</scope>
    <source>
        <strain evidence="2">DAOM 180753</strain>
    </source>
</reference>
<feature type="compositionally biased region" description="Polar residues" evidence="1">
    <location>
        <begin position="338"/>
        <end position="348"/>
    </location>
</feature>
<feature type="compositionally biased region" description="Acidic residues" evidence="1">
    <location>
        <begin position="96"/>
        <end position="107"/>
    </location>
</feature>
<sequence length="1567" mass="168642">MKGQVQGQLDAGNRACLGPFDPVPLMADPTQSQESQGRGAPKLPSPPNVRPPNVRSPLSSGSGSGTPISFQTNVNRSKTKRWVEAKQYSYDGGDWGSDDEEEEEEEVPPAVPRPPYATHNTASSSELSSKRLSGIGAGAGEPHLADGKGRSLSGGDQKPLPFVRPADLYKRMREEKATQQSPILGGNDPKPDGFGAPPQTNQQSPDLGLPEVKRMSSFGTDFLGGADSNPPKDSPAAHEPSLHHNPSPGFKSVVNQAFDVPETPQSTTTSVARSNSDGTSTISPIMGARTITDERTPTILEEPNESSSPKATTNAVPAFNPGHRRDLSLPSSDNSPSRKPQVTDQDTPTAGRAELSSIPLLQNFSPESSDAGISPQKSSMQPYANNGQDMPAPLKFGSASGSDSFHGDIPTIMGAEESPQNADNDRLREEIIRSLSRETTPMDDPEPSNQPQSQEPAQPVPHQAILSESHPDWTSPPPLASQDPYATSQGAAGNSSSTITGQPKKPKLERRFSWESSDSSEPEPHQMPGSYSSPPPLATSLSMQEPEPIREETAPLVSEVSHDPIASEDEGSTTQRAVERPRLSIVPPIPENLTPPEQVMGPGATPPPQLQVTSNAGNTSLDESKLLGFRDILGITSINQRIKSFEHTRDQFATIDTGLNHWLQFTVHDHPEHADVVRQSQNLSPTVPPSDPSRSRFPKLGALSNLGSLNDGTPTGATHIRRPSGHIGTVMNKDKVGEKGKELLHTAGAFSGKATGAAKGLFAKGRSRFRPNGGSEKVQSTQTASRRSFQFSFPSGSGEASGSSSLRNSVNFGSLPIFKSERTGLNSDHDPPGVRFCLDHPQDEQNARKPVKATKSGNNDLSHKRVGETTVQPKRLSFPNGVPPKPEVLGKSALAGDLEQEMIAALGLSPTDPHPRRAASTPMALNAFGQVNSGKRQFTEPLPQPGESTNDNQSDAEAPANKAPVVKKSLPVIPDEPFHVPFPIINSQRHRPSKSTPEIVTPSIRPVLDESPKPPSPPPKDTNNGLGPRQELRYHLSVSTLGADEQPGLTSNEDLDREPPSPLQETANEIAPEPRYESKAEDSMDDPPGSSHSSARGKRRRSFIPFYPSGSSEFTSSAEILESKRKSISDLPPSAPNFRSPLRNEVRYSPGTRSSMLSFGSFGKQSANGKGTRPSTPANGLSEPSESGSPAENGESTIGRLKEFGRRRRTSVGDLLSGIQTQTPQGAPAGQRKRTFSRVSVLFGRQVSQDSERKPTNHTRAMSEQLQIKYLPKRPSTNGSINTSSAAQDAPPGLSNPFEQKLLPTQPSAPPPPPPSDANLLPRDDRQRASISLPSSSSSNSLATGRFYSQFQSGSINESPTASRHLSQPLPSHSRSPSPGSFPENRAAYPLSPLEELRGNQIQEEKLRKQETQQDQNQDSQLGTLSETQEQQDGEHKDRRHGERLRHELYGETPETPTNKQNHPGQEHELQGDLKQQSLAPQLSIRSRKPVNSDSTSQASGNNAPRNIAVSNASAISTHPHRCESEARVVNDPPQPVELAITADDSSEEIFMSPTSYPGQEWTPMHL</sequence>
<organism evidence="2 3">
    <name type="scientific">Penicillium thymicola</name>
    <dbReference type="NCBI Taxonomy" id="293382"/>
    <lineage>
        <taxon>Eukaryota</taxon>
        <taxon>Fungi</taxon>
        <taxon>Dikarya</taxon>
        <taxon>Ascomycota</taxon>
        <taxon>Pezizomycotina</taxon>
        <taxon>Eurotiomycetes</taxon>
        <taxon>Eurotiomycetidae</taxon>
        <taxon>Eurotiales</taxon>
        <taxon>Aspergillaceae</taxon>
        <taxon>Penicillium</taxon>
    </lineage>
</organism>
<feature type="compositionally biased region" description="Polar residues" evidence="1">
    <location>
        <begin position="946"/>
        <end position="955"/>
    </location>
</feature>
<feature type="compositionally biased region" description="Low complexity" evidence="1">
    <location>
        <begin position="328"/>
        <end position="337"/>
    </location>
</feature>
<feature type="compositionally biased region" description="Pro residues" evidence="1">
    <location>
        <begin position="1307"/>
        <end position="1316"/>
    </location>
</feature>
<feature type="compositionally biased region" description="Low complexity" evidence="1">
    <location>
        <begin position="792"/>
        <end position="806"/>
    </location>
</feature>
<feature type="compositionally biased region" description="Polar residues" evidence="1">
    <location>
        <begin position="66"/>
        <end position="76"/>
    </location>
</feature>
<feature type="compositionally biased region" description="Basic and acidic residues" evidence="1">
    <location>
        <begin position="167"/>
        <end position="177"/>
    </location>
</feature>
<feature type="compositionally biased region" description="Polar residues" evidence="1">
    <location>
        <begin position="359"/>
        <end position="368"/>
    </location>
</feature>
<feature type="compositionally biased region" description="Low complexity" evidence="1">
    <location>
        <begin position="1330"/>
        <end position="1341"/>
    </location>
</feature>
<feature type="compositionally biased region" description="Polar residues" evidence="1">
    <location>
        <begin position="1275"/>
        <end position="1287"/>
    </location>
</feature>
<accession>A0AAI9TFA5</accession>
<keyword evidence="3" id="KW-1185">Reference proteome</keyword>
<reference evidence="2" key="2">
    <citation type="journal article" date="2016" name="Fungal Biol.">
        <title>Ochratoxin A production by Penicillium thymicola.</title>
        <authorList>
            <person name="Nguyen H.D.T."/>
            <person name="McMullin D.R."/>
            <person name="Ponomareva E."/>
            <person name="Riley R."/>
            <person name="Pomraning K.R."/>
            <person name="Baker S.E."/>
            <person name="Seifert K.A."/>
        </authorList>
    </citation>
    <scope>NUCLEOTIDE SEQUENCE</scope>
    <source>
        <strain evidence="2">DAOM 180753</strain>
    </source>
</reference>
<feature type="region of interest" description="Disordered" evidence="1">
    <location>
        <begin position="1"/>
        <end position="577"/>
    </location>
</feature>
<protein>
    <submittedName>
        <fullName evidence="2">Uncharacterized protein</fullName>
    </submittedName>
</protein>
<feature type="compositionally biased region" description="Low complexity" evidence="1">
    <location>
        <begin position="447"/>
        <end position="457"/>
    </location>
</feature>
<feature type="compositionally biased region" description="Polar residues" evidence="1">
    <location>
        <begin position="375"/>
        <end position="388"/>
    </location>
</feature>
<feature type="compositionally biased region" description="Polar residues" evidence="1">
    <location>
        <begin position="263"/>
        <end position="283"/>
    </location>
</feature>
<evidence type="ECO:0000313" key="3">
    <source>
        <dbReference type="Proteomes" id="UP001227192"/>
    </source>
</evidence>
<dbReference type="EMBL" id="LACB01000223">
    <property type="protein sequence ID" value="KAJ9486181.1"/>
    <property type="molecule type" value="Genomic_DNA"/>
</dbReference>
<name>A0AAI9TFA5_PENTH</name>
<feature type="compositionally biased region" description="Low complexity" evidence="1">
    <location>
        <begin position="51"/>
        <end position="61"/>
    </location>
</feature>
<feature type="compositionally biased region" description="Polar residues" evidence="1">
    <location>
        <begin position="305"/>
        <end position="315"/>
    </location>
</feature>
<feature type="compositionally biased region" description="Basic and acidic residues" evidence="1">
    <location>
        <begin position="423"/>
        <end position="436"/>
    </location>
</feature>
<proteinExistence type="predicted"/>
<feature type="compositionally biased region" description="Polar residues" evidence="1">
    <location>
        <begin position="1474"/>
        <end position="1505"/>
    </location>
</feature>
<feature type="region of interest" description="Disordered" evidence="1">
    <location>
        <begin position="843"/>
        <end position="887"/>
    </location>
</feature>
<feature type="compositionally biased region" description="Polar residues" evidence="1">
    <location>
        <begin position="777"/>
        <end position="791"/>
    </location>
</feature>
<feature type="compositionally biased region" description="Polar residues" evidence="1">
    <location>
        <begin position="1455"/>
        <end position="1464"/>
    </location>
</feature>
<evidence type="ECO:0000256" key="1">
    <source>
        <dbReference type="SAM" id="MobiDB-lite"/>
    </source>
</evidence>
<feature type="compositionally biased region" description="Polar residues" evidence="1">
    <location>
        <begin position="1109"/>
        <end position="1118"/>
    </location>
</feature>
<feature type="compositionally biased region" description="Basic and acidic residues" evidence="1">
    <location>
        <begin position="1433"/>
        <end position="1450"/>
    </location>
</feature>
<comment type="caution">
    <text evidence="2">The sequence shown here is derived from an EMBL/GenBank/DDBJ whole genome shotgun (WGS) entry which is preliminary data.</text>
</comment>
<feature type="compositionally biased region" description="Polar residues" evidence="1">
    <location>
        <begin position="1347"/>
        <end position="1379"/>
    </location>
</feature>
<feature type="region of interest" description="Disordered" evidence="1">
    <location>
        <begin position="1542"/>
        <end position="1567"/>
    </location>
</feature>
<feature type="compositionally biased region" description="Basic and acidic residues" evidence="1">
    <location>
        <begin position="1072"/>
        <end position="1082"/>
    </location>
</feature>
<feature type="compositionally biased region" description="Basic and acidic residues" evidence="1">
    <location>
        <begin position="1395"/>
        <end position="1412"/>
    </location>
</feature>
<feature type="compositionally biased region" description="Polar residues" evidence="1">
    <location>
        <begin position="484"/>
        <end position="501"/>
    </location>
</feature>
<feature type="region of interest" description="Disordered" evidence="1">
    <location>
        <begin position="765"/>
        <end position="806"/>
    </location>
</feature>
<feature type="region of interest" description="Disordered" evidence="1">
    <location>
        <begin position="935"/>
        <end position="1505"/>
    </location>
</feature>
<evidence type="ECO:0000313" key="2">
    <source>
        <dbReference type="EMBL" id="KAJ9486181.1"/>
    </source>
</evidence>
<feature type="compositionally biased region" description="Polar residues" evidence="1">
    <location>
        <begin position="1151"/>
        <end position="1196"/>
    </location>
</feature>
<gene>
    <name evidence="2" type="ORF">VN97_g7162</name>
</gene>
<feature type="compositionally biased region" description="Low complexity" evidence="1">
    <location>
        <begin position="123"/>
        <end position="133"/>
    </location>
</feature>
<feature type="compositionally biased region" description="Polar residues" evidence="1">
    <location>
        <begin position="1422"/>
        <end position="1431"/>
    </location>
</feature>